<feature type="compositionally biased region" description="Polar residues" evidence="1">
    <location>
        <begin position="18"/>
        <end position="27"/>
    </location>
</feature>
<organism evidence="2 3">
    <name type="scientific">Ramlibacter cellulosilyticus</name>
    <dbReference type="NCBI Taxonomy" id="2764187"/>
    <lineage>
        <taxon>Bacteria</taxon>
        <taxon>Pseudomonadati</taxon>
        <taxon>Pseudomonadota</taxon>
        <taxon>Betaproteobacteria</taxon>
        <taxon>Burkholderiales</taxon>
        <taxon>Comamonadaceae</taxon>
        <taxon>Ramlibacter</taxon>
    </lineage>
</organism>
<reference evidence="2" key="1">
    <citation type="submission" date="2020-08" db="EMBL/GenBank/DDBJ databases">
        <title>Ramlibacter sp. USB13 16S ribosomal RNA gene genome sequencing and assembly.</title>
        <authorList>
            <person name="Kang M."/>
        </authorList>
    </citation>
    <scope>NUCLEOTIDE SEQUENCE</scope>
    <source>
        <strain evidence="2">USB13</strain>
    </source>
</reference>
<proteinExistence type="predicted"/>
<feature type="compositionally biased region" description="Basic and acidic residues" evidence="1">
    <location>
        <begin position="72"/>
        <end position="87"/>
    </location>
</feature>
<dbReference type="RefSeq" id="WP_187078270.1">
    <property type="nucleotide sequence ID" value="NZ_JACORT010000011.1"/>
</dbReference>
<feature type="compositionally biased region" description="Basic and acidic residues" evidence="1">
    <location>
        <begin position="1"/>
        <end position="17"/>
    </location>
</feature>
<evidence type="ECO:0000313" key="3">
    <source>
        <dbReference type="Proteomes" id="UP000608513"/>
    </source>
</evidence>
<dbReference type="Proteomes" id="UP000608513">
    <property type="component" value="Unassembled WGS sequence"/>
</dbReference>
<comment type="caution">
    <text evidence="2">The sequence shown here is derived from an EMBL/GenBank/DDBJ whole genome shotgun (WGS) entry which is preliminary data.</text>
</comment>
<feature type="region of interest" description="Disordered" evidence="1">
    <location>
        <begin position="1"/>
        <end position="102"/>
    </location>
</feature>
<protein>
    <submittedName>
        <fullName evidence="2">Uncharacterized protein</fullName>
    </submittedName>
</protein>
<dbReference type="AlphaFoldDB" id="A0A923MTG0"/>
<name>A0A923MTG0_9BURK</name>
<keyword evidence="3" id="KW-1185">Reference proteome</keyword>
<evidence type="ECO:0000313" key="2">
    <source>
        <dbReference type="EMBL" id="MBC5785522.1"/>
    </source>
</evidence>
<accession>A0A923MTG0</accession>
<sequence length="102" mass="11182">MNDMKEERQDDGARPSRNDTVTAQGENQAPKARQPHEHDESADSQAADSPQIREMGEIAHRAATSGQQDTSKAQETDATYHRVRETADPAPVDKASKNRKAG</sequence>
<gene>
    <name evidence="2" type="ORF">H8N03_21460</name>
</gene>
<dbReference type="EMBL" id="JACORT010000011">
    <property type="protein sequence ID" value="MBC5785522.1"/>
    <property type="molecule type" value="Genomic_DNA"/>
</dbReference>
<evidence type="ECO:0000256" key="1">
    <source>
        <dbReference type="SAM" id="MobiDB-lite"/>
    </source>
</evidence>